<dbReference type="EMBL" id="KB469301">
    <property type="protein sequence ID" value="EPQ55800.1"/>
    <property type="molecule type" value="Genomic_DNA"/>
</dbReference>
<name>S7RMV5_GLOTA</name>
<organism evidence="2 3">
    <name type="scientific">Gloeophyllum trabeum (strain ATCC 11539 / FP-39264 / Madison 617)</name>
    <name type="common">Brown rot fungus</name>
    <dbReference type="NCBI Taxonomy" id="670483"/>
    <lineage>
        <taxon>Eukaryota</taxon>
        <taxon>Fungi</taxon>
        <taxon>Dikarya</taxon>
        <taxon>Basidiomycota</taxon>
        <taxon>Agaricomycotina</taxon>
        <taxon>Agaricomycetes</taxon>
        <taxon>Gloeophyllales</taxon>
        <taxon>Gloeophyllaceae</taxon>
        <taxon>Gloeophyllum</taxon>
    </lineage>
</organism>
<dbReference type="RefSeq" id="XP_007865833.1">
    <property type="nucleotide sequence ID" value="XM_007867642.1"/>
</dbReference>
<gene>
    <name evidence="2" type="ORF">GLOTRDRAFT_93349</name>
</gene>
<evidence type="ECO:0000313" key="3">
    <source>
        <dbReference type="Proteomes" id="UP000030669"/>
    </source>
</evidence>
<feature type="compositionally biased region" description="Polar residues" evidence="1">
    <location>
        <begin position="133"/>
        <end position="150"/>
    </location>
</feature>
<accession>S7RMV5</accession>
<dbReference type="HOGENOM" id="CLU_1304983_0_0_1"/>
<evidence type="ECO:0000256" key="1">
    <source>
        <dbReference type="SAM" id="MobiDB-lite"/>
    </source>
</evidence>
<evidence type="ECO:0000313" key="2">
    <source>
        <dbReference type="EMBL" id="EPQ55800.1"/>
    </source>
</evidence>
<reference evidence="2 3" key="1">
    <citation type="journal article" date="2012" name="Science">
        <title>The Paleozoic origin of enzymatic lignin decomposition reconstructed from 31 fungal genomes.</title>
        <authorList>
            <person name="Floudas D."/>
            <person name="Binder M."/>
            <person name="Riley R."/>
            <person name="Barry K."/>
            <person name="Blanchette R.A."/>
            <person name="Henrissat B."/>
            <person name="Martinez A.T."/>
            <person name="Otillar R."/>
            <person name="Spatafora J.W."/>
            <person name="Yadav J.S."/>
            <person name="Aerts A."/>
            <person name="Benoit I."/>
            <person name="Boyd A."/>
            <person name="Carlson A."/>
            <person name="Copeland A."/>
            <person name="Coutinho P.M."/>
            <person name="de Vries R.P."/>
            <person name="Ferreira P."/>
            <person name="Findley K."/>
            <person name="Foster B."/>
            <person name="Gaskell J."/>
            <person name="Glotzer D."/>
            <person name="Gorecki P."/>
            <person name="Heitman J."/>
            <person name="Hesse C."/>
            <person name="Hori C."/>
            <person name="Igarashi K."/>
            <person name="Jurgens J.A."/>
            <person name="Kallen N."/>
            <person name="Kersten P."/>
            <person name="Kohler A."/>
            <person name="Kuees U."/>
            <person name="Kumar T.K.A."/>
            <person name="Kuo A."/>
            <person name="LaButti K."/>
            <person name="Larrondo L.F."/>
            <person name="Lindquist E."/>
            <person name="Ling A."/>
            <person name="Lombard V."/>
            <person name="Lucas S."/>
            <person name="Lundell T."/>
            <person name="Martin R."/>
            <person name="McLaughlin D.J."/>
            <person name="Morgenstern I."/>
            <person name="Morin E."/>
            <person name="Murat C."/>
            <person name="Nagy L.G."/>
            <person name="Nolan M."/>
            <person name="Ohm R.A."/>
            <person name="Patyshakuliyeva A."/>
            <person name="Rokas A."/>
            <person name="Ruiz-Duenas F.J."/>
            <person name="Sabat G."/>
            <person name="Salamov A."/>
            <person name="Samejima M."/>
            <person name="Schmutz J."/>
            <person name="Slot J.C."/>
            <person name="St John F."/>
            <person name="Stenlid J."/>
            <person name="Sun H."/>
            <person name="Sun S."/>
            <person name="Syed K."/>
            <person name="Tsang A."/>
            <person name="Wiebenga A."/>
            <person name="Young D."/>
            <person name="Pisabarro A."/>
            <person name="Eastwood D.C."/>
            <person name="Martin F."/>
            <person name="Cullen D."/>
            <person name="Grigoriev I.V."/>
            <person name="Hibbett D.S."/>
        </authorList>
    </citation>
    <scope>NUCLEOTIDE SEQUENCE [LARGE SCALE GENOMIC DNA]</scope>
    <source>
        <strain evidence="2 3">ATCC 11539</strain>
    </source>
</reference>
<feature type="region of interest" description="Disordered" evidence="1">
    <location>
        <begin position="107"/>
        <end position="175"/>
    </location>
</feature>
<dbReference type="GeneID" id="19309479"/>
<dbReference type="KEGG" id="gtr:GLOTRDRAFT_93349"/>
<dbReference type="Proteomes" id="UP000030669">
    <property type="component" value="Unassembled WGS sequence"/>
</dbReference>
<sequence>MSCKWLLLGRPTWAPAKLGCWFGATTVLDTIGVPLIIDNLQLPLDISPPRHAADAISSSADKVLPWRADFCPRGILDDPQLSHTDYSSREAITLWAEAVFEAMVPQPRVPTSNKGSQRDAPERAQGAGKAAQESDSQSMSTPTARSSQSIAKGLPKANTQPSRKRTQSESSTSATGSVKFFLSTSTLVQLYFRPIAICEEKGQSAPPNDIL</sequence>
<protein>
    <submittedName>
        <fullName evidence="2">Uncharacterized protein</fullName>
    </submittedName>
</protein>
<proteinExistence type="predicted"/>
<keyword evidence="3" id="KW-1185">Reference proteome</keyword>
<dbReference type="AlphaFoldDB" id="S7RMV5"/>